<evidence type="ECO:0000313" key="2">
    <source>
        <dbReference type="EMBL" id="WMW64247.1"/>
    </source>
</evidence>
<feature type="region of interest" description="Disordered" evidence="1">
    <location>
        <begin position="24"/>
        <end position="109"/>
    </location>
</feature>
<gene>
    <name evidence="2" type="ORF">KPS_002249</name>
</gene>
<sequence length="109" mass="11995">MSVDPSLPVVIAQMGHAERVVHEAQAHPEMAQAAAQQAAAQALQHDRSQVQKTGESGKSEGVDERERNRQRRRALLLARRKAHAAAEEKDETPDSDDDPWSGNILNIKV</sequence>
<evidence type="ECO:0000256" key="1">
    <source>
        <dbReference type="SAM" id="MobiDB-lite"/>
    </source>
</evidence>
<proteinExistence type="predicted"/>
<accession>A0ABY9QY38</accession>
<feature type="compositionally biased region" description="Basic residues" evidence="1">
    <location>
        <begin position="68"/>
        <end position="83"/>
    </location>
</feature>
<dbReference type="Proteomes" id="UP001180616">
    <property type="component" value="Chromosome"/>
</dbReference>
<reference evidence="2" key="1">
    <citation type="submission" date="2023-09" db="EMBL/GenBank/DDBJ databases">
        <authorList>
            <consortium name="CW5 consortium"/>
            <person name="Lu C.-W."/>
        </authorList>
    </citation>
    <scope>NUCLEOTIDE SEQUENCE</scope>
    <source>
        <strain evidence="2">KPS</strain>
    </source>
</reference>
<dbReference type="EMBL" id="CP133659">
    <property type="protein sequence ID" value="WMW64247.1"/>
    <property type="molecule type" value="Genomic_DNA"/>
</dbReference>
<evidence type="ECO:0000313" key="3">
    <source>
        <dbReference type="Proteomes" id="UP001180616"/>
    </source>
</evidence>
<keyword evidence="3" id="KW-1185">Reference proteome</keyword>
<name>A0ABY9QY38_9BACT</name>
<dbReference type="RefSeq" id="WP_309540350.1">
    <property type="nucleotide sequence ID" value="NZ_CP133659.1"/>
</dbReference>
<protein>
    <submittedName>
        <fullName evidence="2">Uncharacterized protein</fullName>
    </submittedName>
</protein>
<feature type="compositionally biased region" description="Low complexity" evidence="1">
    <location>
        <begin position="27"/>
        <end position="43"/>
    </location>
</feature>
<organism evidence="2 3">
    <name type="scientific">Nitratidesulfovibrio liaohensis</name>
    <dbReference type="NCBI Taxonomy" id="2604158"/>
    <lineage>
        <taxon>Bacteria</taxon>
        <taxon>Pseudomonadati</taxon>
        <taxon>Thermodesulfobacteriota</taxon>
        <taxon>Desulfovibrionia</taxon>
        <taxon>Desulfovibrionales</taxon>
        <taxon>Desulfovibrionaceae</taxon>
        <taxon>Nitratidesulfovibrio</taxon>
    </lineage>
</organism>
<feature type="compositionally biased region" description="Acidic residues" evidence="1">
    <location>
        <begin position="88"/>
        <end position="99"/>
    </location>
</feature>
<feature type="compositionally biased region" description="Basic and acidic residues" evidence="1">
    <location>
        <begin position="44"/>
        <end position="67"/>
    </location>
</feature>